<dbReference type="KEGG" id="amq:AMETH_3157"/>
<dbReference type="eggNOG" id="COG3293">
    <property type="taxonomic scope" value="Bacteria"/>
</dbReference>
<keyword evidence="4" id="KW-1185">Reference proteome</keyword>
<accession>A0A076MRI2</accession>
<dbReference type="STRING" id="1068978.AMETH_3157"/>
<dbReference type="InterPro" id="IPR025161">
    <property type="entry name" value="IS402-like_dom"/>
</dbReference>
<dbReference type="EMBL" id="CP009110">
    <property type="protein sequence ID" value="AIJ23249.1"/>
    <property type="molecule type" value="Genomic_DNA"/>
</dbReference>
<evidence type="ECO:0000313" key="4">
    <source>
        <dbReference type="Proteomes" id="UP000062973"/>
    </source>
</evidence>
<organism evidence="3 4">
    <name type="scientific">Amycolatopsis methanolica 239</name>
    <dbReference type="NCBI Taxonomy" id="1068978"/>
    <lineage>
        <taxon>Bacteria</taxon>
        <taxon>Bacillati</taxon>
        <taxon>Actinomycetota</taxon>
        <taxon>Actinomycetes</taxon>
        <taxon>Pseudonocardiales</taxon>
        <taxon>Pseudonocardiaceae</taxon>
        <taxon>Amycolatopsis</taxon>
        <taxon>Amycolatopsis methanolica group</taxon>
    </lineage>
</organism>
<gene>
    <name evidence="3" type="ORF">AMETH_3157</name>
</gene>
<evidence type="ECO:0000313" key="3">
    <source>
        <dbReference type="EMBL" id="AIJ23249.1"/>
    </source>
</evidence>
<evidence type="ECO:0000256" key="1">
    <source>
        <dbReference type="SAM" id="MobiDB-lite"/>
    </source>
</evidence>
<feature type="domain" description="Insertion element IS402-like" evidence="2">
    <location>
        <begin position="12"/>
        <end position="89"/>
    </location>
</feature>
<dbReference type="Proteomes" id="UP000062973">
    <property type="component" value="Chromosome"/>
</dbReference>
<sequence>MLVAQRRPWEVEDGLWELVEPLLPKVERRFRHPGRKRLDDRRALCGILFVLSTGMPWEFLPQELGYGSGMACWRRLRDWTEAGVWPRLHELLLVKLNGAGVIDWSRAAIDGSHVRALKGGRKPGRARSTAPAPAPNTT</sequence>
<proteinExistence type="predicted"/>
<feature type="region of interest" description="Disordered" evidence="1">
    <location>
        <begin position="117"/>
        <end position="138"/>
    </location>
</feature>
<protein>
    <submittedName>
        <fullName evidence="3">Transposase</fullName>
    </submittedName>
</protein>
<dbReference type="HOGENOM" id="CLU_055261_4_2_11"/>
<dbReference type="InterPro" id="IPR052909">
    <property type="entry name" value="Transposase_6_like"/>
</dbReference>
<dbReference type="Pfam" id="PF13340">
    <property type="entry name" value="DUF4096"/>
    <property type="match status" value="1"/>
</dbReference>
<name>A0A076MRI2_AMYME</name>
<dbReference type="AlphaFoldDB" id="A0A076MRI2"/>
<reference evidence="3 4" key="1">
    <citation type="submission" date="2014-07" db="EMBL/GenBank/DDBJ databases">
        <title>Whole Genome Sequence of the Amycolatopsis methanolica 239.</title>
        <authorList>
            <person name="Tang B."/>
        </authorList>
    </citation>
    <scope>NUCLEOTIDE SEQUENCE [LARGE SCALE GENOMIC DNA]</scope>
    <source>
        <strain evidence="3 4">239</strain>
    </source>
</reference>
<dbReference type="PANTHER" id="PTHR46637">
    <property type="entry name" value="TIS1421-TRANSPOSASE PROTEIN A"/>
    <property type="match status" value="1"/>
</dbReference>
<evidence type="ECO:0000259" key="2">
    <source>
        <dbReference type="Pfam" id="PF13340"/>
    </source>
</evidence>
<dbReference type="PATRIC" id="fig|1068978.7.peg.3374"/>
<dbReference type="PANTHER" id="PTHR46637:SF1">
    <property type="entry name" value="BLL5188 PROTEIN"/>
    <property type="match status" value="1"/>
</dbReference>